<feature type="transmembrane region" description="Helical" evidence="1">
    <location>
        <begin position="6"/>
        <end position="26"/>
    </location>
</feature>
<keyword evidence="1" id="KW-0812">Transmembrane</keyword>
<name>A0A8J4Q940_9ROSI</name>
<dbReference type="EMBL" id="JRKL02010206">
    <property type="protein sequence ID" value="KAF3946068.1"/>
    <property type="molecule type" value="Genomic_DNA"/>
</dbReference>
<keyword evidence="1" id="KW-0472">Membrane</keyword>
<dbReference type="AlphaFoldDB" id="A0A8J4Q940"/>
<proteinExistence type="predicted"/>
<organism evidence="2 3">
    <name type="scientific">Castanea mollissima</name>
    <name type="common">Chinese chestnut</name>
    <dbReference type="NCBI Taxonomy" id="60419"/>
    <lineage>
        <taxon>Eukaryota</taxon>
        <taxon>Viridiplantae</taxon>
        <taxon>Streptophyta</taxon>
        <taxon>Embryophyta</taxon>
        <taxon>Tracheophyta</taxon>
        <taxon>Spermatophyta</taxon>
        <taxon>Magnoliopsida</taxon>
        <taxon>eudicotyledons</taxon>
        <taxon>Gunneridae</taxon>
        <taxon>Pentapetalae</taxon>
        <taxon>rosids</taxon>
        <taxon>fabids</taxon>
        <taxon>Fagales</taxon>
        <taxon>Fagaceae</taxon>
        <taxon>Castanea</taxon>
    </lineage>
</organism>
<evidence type="ECO:0000313" key="3">
    <source>
        <dbReference type="Proteomes" id="UP000737018"/>
    </source>
</evidence>
<gene>
    <name evidence="2" type="ORF">CMV_027625</name>
</gene>
<dbReference type="Proteomes" id="UP000737018">
    <property type="component" value="Unassembled WGS sequence"/>
</dbReference>
<evidence type="ECO:0000256" key="1">
    <source>
        <dbReference type="SAM" id="Phobius"/>
    </source>
</evidence>
<keyword evidence="1" id="KW-1133">Transmembrane helix</keyword>
<feature type="non-terminal residue" evidence="2">
    <location>
        <position position="29"/>
    </location>
</feature>
<evidence type="ECO:0000313" key="2">
    <source>
        <dbReference type="EMBL" id="KAF3946068.1"/>
    </source>
</evidence>
<protein>
    <submittedName>
        <fullName evidence="2">Uncharacterized protein</fullName>
    </submittedName>
</protein>
<accession>A0A8J4Q940</accession>
<comment type="caution">
    <text evidence="2">The sequence shown here is derived from an EMBL/GenBank/DDBJ whole genome shotgun (WGS) entry which is preliminary data.</text>
</comment>
<reference evidence="2" key="1">
    <citation type="submission" date="2020-03" db="EMBL/GenBank/DDBJ databases">
        <title>Castanea mollissima Vanexum genome sequencing.</title>
        <authorList>
            <person name="Staton M."/>
        </authorList>
    </citation>
    <scope>NUCLEOTIDE SEQUENCE</scope>
    <source>
        <tissue evidence="2">Leaf</tissue>
    </source>
</reference>
<sequence length="29" mass="3469">EPISTFIILFEVLANLLGAWRVRLLWLRE</sequence>
<keyword evidence="3" id="KW-1185">Reference proteome</keyword>